<protein>
    <submittedName>
        <fullName evidence="1">Uracil-DNA glycosylase</fullName>
    </submittedName>
</protein>
<keyword evidence="2" id="KW-1185">Reference proteome</keyword>
<evidence type="ECO:0000313" key="2">
    <source>
        <dbReference type="Proteomes" id="UP000266302"/>
    </source>
</evidence>
<gene>
    <name evidence="1" type="ORF">D3F03_02525</name>
</gene>
<dbReference type="CDD" id="cd10035">
    <property type="entry name" value="UDG_like"/>
    <property type="match status" value="1"/>
</dbReference>
<accession>A0A398CE92</accession>
<dbReference type="SUPFAM" id="SSF52141">
    <property type="entry name" value="Uracil-DNA glycosylase-like"/>
    <property type="match status" value="1"/>
</dbReference>
<dbReference type="EMBL" id="QXJC01000001">
    <property type="protein sequence ID" value="RID99328.1"/>
    <property type="molecule type" value="Genomic_DNA"/>
</dbReference>
<proteinExistence type="predicted"/>
<evidence type="ECO:0000313" key="1">
    <source>
        <dbReference type="EMBL" id="RID99328.1"/>
    </source>
</evidence>
<dbReference type="AlphaFoldDB" id="A0A398CE92"/>
<organism evidence="1 2">
    <name type="scientific">Simplicispira hankyongi</name>
    <dbReference type="NCBI Taxonomy" id="2315688"/>
    <lineage>
        <taxon>Bacteria</taxon>
        <taxon>Pseudomonadati</taxon>
        <taxon>Pseudomonadota</taxon>
        <taxon>Betaproteobacteria</taxon>
        <taxon>Burkholderiales</taxon>
        <taxon>Comamonadaceae</taxon>
        <taxon>Simplicispira</taxon>
    </lineage>
</organism>
<sequence>MNPNTFVRELASIELINVFNPYTDTCHVYDKSNAASVRRRNLRTYLSAALAQGVDTIWMGRDLGYRGGRRTGLALTDEYHLVDLERIFPNTTFSRATVGDAVAERTAAEIWRALRCIPKQPLLWNVFPLHPHEPGSQLSNRRFASRELAAVEGLNAQLIRELGVTRIVSLGQDAAHYAKRFGVGVETVRHPSYGGVVDFRRGIAELYGLRADLINPQQKQACLFAAQ</sequence>
<dbReference type="InterPro" id="IPR036895">
    <property type="entry name" value="Uracil-DNA_glycosylase-like_sf"/>
</dbReference>
<name>A0A398CE92_9BURK</name>
<dbReference type="RefSeq" id="WP_119107778.1">
    <property type="nucleotide sequence ID" value="NZ_QXJC01000001.1"/>
</dbReference>
<reference evidence="1 2" key="1">
    <citation type="submission" date="2018-09" db="EMBL/GenBank/DDBJ databases">
        <title>Draft genome of Simplicispira sp. NY-02.</title>
        <authorList>
            <person name="Im W.T."/>
        </authorList>
    </citation>
    <scope>NUCLEOTIDE SEQUENCE [LARGE SCALE GENOMIC DNA]</scope>
    <source>
        <strain evidence="1 2">NY-02</strain>
    </source>
</reference>
<dbReference type="OrthoDB" id="4977218at2"/>
<comment type="caution">
    <text evidence="1">The sequence shown here is derived from an EMBL/GenBank/DDBJ whole genome shotgun (WGS) entry which is preliminary data.</text>
</comment>
<dbReference type="Proteomes" id="UP000266302">
    <property type="component" value="Unassembled WGS sequence"/>
</dbReference>